<dbReference type="EMBL" id="ML993596">
    <property type="protein sequence ID" value="KAF2166637.1"/>
    <property type="molecule type" value="Genomic_DNA"/>
</dbReference>
<keyword evidence="1" id="KW-1133">Transmembrane helix</keyword>
<feature type="transmembrane region" description="Helical" evidence="1">
    <location>
        <begin position="213"/>
        <end position="232"/>
    </location>
</feature>
<feature type="transmembrane region" description="Helical" evidence="1">
    <location>
        <begin position="390"/>
        <end position="411"/>
    </location>
</feature>
<keyword evidence="3" id="KW-1185">Reference proteome</keyword>
<feature type="transmembrane region" description="Helical" evidence="1">
    <location>
        <begin position="270"/>
        <end position="289"/>
    </location>
</feature>
<keyword evidence="1" id="KW-0812">Transmembrane</keyword>
<evidence type="ECO:0000313" key="3">
    <source>
        <dbReference type="Proteomes" id="UP000799537"/>
    </source>
</evidence>
<feature type="transmembrane region" description="Helical" evidence="1">
    <location>
        <begin position="358"/>
        <end position="378"/>
    </location>
</feature>
<dbReference type="Proteomes" id="UP000799537">
    <property type="component" value="Unassembled WGS sequence"/>
</dbReference>
<feature type="transmembrane region" description="Helical" evidence="1">
    <location>
        <begin position="21"/>
        <end position="38"/>
    </location>
</feature>
<proteinExistence type="predicted"/>
<organism evidence="2 3">
    <name type="scientific">Zasmidium cellare ATCC 36951</name>
    <dbReference type="NCBI Taxonomy" id="1080233"/>
    <lineage>
        <taxon>Eukaryota</taxon>
        <taxon>Fungi</taxon>
        <taxon>Dikarya</taxon>
        <taxon>Ascomycota</taxon>
        <taxon>Pezizomycotina</taxon>
        <taxon>Dothideomycetes</taxon>
        <taxon>Dothideomycetidae</taxon>
        <taxon>Mycosphaerellales</taxon>
        <taxon>Mycosphaerellaceae</taxon>
        <taxon>Zasmidium</taxon>
    </lineage>
</organism>
<dbReference type="OrthoDB" id="3363151at2759"/>
<accession>A0A6A6CHB9</accession>
<evidence type="ECO:0000313" key="2">
    <source>
        <dbReference type="EMBL" id="KAF2166637.1"/>
    </source>
</evidence>
<protein>
    <recommendedName>
        <fullName evidence="4">Acyltransferase 3 domain-containing protein</fullName>
    </recommendedName>
</protein>
<reference evidence="2" key="1">
    <citation type="journal article" date="2020" name="Stud. Mycol.">
        <title>101 Dothideomycetes genomes: a test case for predicting lifestyles and emergence of pathogens.</title>
        <authorList>
            <person name="Haridas S."/>
            <person name="Albert R."/>
            <person name="Binder M."/>
            <person name="Bloem J."/>
            <person name="Labutti K."/>
            <person name="Salamov A."/>
            <person name="Andreopoulos B."/>
            <person name="Baker S."/>
            <person name="Barry K."/>
            <person name="Bills G."/>
            <person name="Bluhm B."/>
            <person name="Cannon C."/>
            <person name="Castanera R."/>
            <person name="Culley D."/>
            <person name="Daum C."/>
            <person name="Ezra D."/>
            <person name="Gonzalez J."/>
            <person name="Henrissat B."/>
            <person name="Kuo A."/>
            <person name="Liang C."/>
            <person name="Lipzen A."/>
            <person name="Lutzoni F."/>
            <person name="Magnuson J."/>
            <person name="Mondo S."/>
            <person name="Nolan M."/>
            <person name="Ohm R."/>
            <person name="Pangilinan J."/>
            <person name="Park H.-J."/>
            <person name="Ramirez L."/>
            <person name="Alfaro M."/>
            <person name="Sun H."/>
            <person name="Tritt A."/>
            <person name="Yoshinaga Y."/>
            <person name="Zwiers L.-H."/>
            <person name="Turgeon B."/>
            <person name="Goodwin S."/>
            <person name="Spatafora J."/>
            <person name="Crous P."/>
            <person name="Grigoriev I."/>
        </authorList>
    </citation>
    <scope>NUCLEOTIDE SEQUENCE</scope>
    <source>
        <strain evidence="2">ATCC 36951</strain>
    </source>
</reference>
<evidence type="ECO:0008006" key="4">
    <source>
        <dbReference type="Google" id="ProtNLM"/>
    </source>
</evidence>
<dbReference type="RefSeq" id="XP_033667526.1">
    <property type="nucleotide sequence ID" value="XM_033817019.1"/>
</dbReference>
<keyword evidence="1" id="KW-0472">Membrane</keyword>
<dbReference type="AlphaFoldDB" id="A0A6A6CHB9"/>
<gene>
    <name evidence="2" type="ORF">M409DRAFT_66625</name>
</gene>
<sequence>MNASPKLVSKATSSFEKDHHIFGLRGILAISSFLWIFFETFIPAVATHSTAGPGYQRVLRIVFGTVLWDESLISSFFFVLSARAICVRFLKDPTADKFAGAIIRRSIRLVVASGAALFITYGIFAGLGTKYIATFKQTLPNHSINSPGVPKTALQGFNAVFDMFWVVRQYDSQAANAFWPTSTLGRVSLLYNQSWTVYFLMVLLPFGRPQWHVQVLALFTIGAFWMCSWGWYSACALLIADVTINPSLASKLASGLTLSEKRNWKVHYPLIGFLMIPIGLAMKYVWAVFPRYIDGELVLHPYLDLSEQTTRRQFAAADPYPRVDDFFVIFGLLLIVETMPKARNVLSGPWLVSLGRRSFSLFVAQSLLMWSAGIKLWIHLHMANGTSVALANLAVFITTLVAVILFGEAFYRVVDVPSQWLATAGYYWVTS</sequence>
<name>A0A6A6CHB9_ZASCE</name>
<feature type="transmembrane region" description="Helical" evidence="1">
    <location>
        <begin position="58"/>
        <end position="86"/>
    </location>
</feature>
<evidence type="ECO:0000256" key="1">
    <source>
        <dbReference type="SAM" id="Phobius"/>
    </source>
</evidence>
<feature type="transmembrane region" description="Helical" evidence="1">
    <location>
        <begin position="107"/>
        <end position="127"/>
    </location>
</feature>
<dbReference type="GeneID" id="54570291"/>